<organism evidence="1 2">
    <name type="scientific">Gigaspora margarita</name>
    <dbReference type="NCBI Taxonomy" id="4874"/>
    <lineage>
        <taxon>Eukaryota</taxon>
        <taxon>Fungi</taxon>
        <taxon>Fungi incertae sedis</taxon>
        <taxon>Mucoromycota</taxon>
        <taxon>Glomeromycotina</taxon>
        <taxon>Glomeromycetes</taxon>
        <taxon>Diversisporales</taxon>
        <taxon>Gigasporaceae</taxon>
        <taxon>Gigaspora</taxon>
    </lineage>
</organism>
<dbReference type="EMBL" id="CAJVQB010001131">
    <property type="protein sequence ID" value="CAG8522172.1"/>
    <property type="molecule type" value="Genomic_DNA"/>
</dbReference>
<accession>A0ABM8W4E8</accession>
<protein>
    <submittedName>
        <fullName evidence="1">28825_t:CDS:1</fullName>
    </submittedName>
</protein>
<name>A0ABM8W4E8_GIGMA</name>
<comment type="caution">
    <text evidence="1">The sequence shown here is derived from an EMBL/GenBank/DDBJ whole genome shotgun (WGS) entry which is preliminary data.</text>
</comment>
<gene>
    <name evidence="1" type="ORF">GMARGA_LOCUS3210</name>
</gene>
<evidence type="ECO:0000313" key="2">
    <source>
        <dbReference type="Proteomes" id="UP000789901"/>
    </source>
</evidence>
<keyword evidence="2" id="KW-1185">Reference proteome</keyword>
<evidence type="ECO:0000313" key="1">
    <source>
        <dbReference type="EMBL" id="CAG8522172.1"/>
    </source>
</evidence>
<sequence>MFIENRFEIYLTRNIVEIELPKKTEVEKAAENRHSTVYELIEKTRNTYWRIEDNDDVGQKSAFIEALKSSLEFNTSFSDSNNIKMNEKKNLNAKQFDNL</sequence>
<reference evidence="1 2" key="1">
    <citation type="submission" date="2021-06" db="EMBL/GenBank/DDBJ databases">
        <authorList>
            <person name="Kallberg Y."/>
            <person name="Tangrot J."/>
            <person name="Rosling A."/>
        </authorList>
    </citation>
    <scope>NUCLEOTIDE SEQUENCE [LARGE SCALE GENOMIC DNA]</scope>
    <source>
        <strain evidence="1 2">120-4 pot B 10/14</strain>
    </source>
</reference>
<dbReference type="Proteomes" id="UP000789901">
    <property type="component" value="Unassembled WGS sequence"/>
</dbReference>
<proteinExistence type="predicted"/>